<comment type="caution">
    <text evidence="1">The sequence shown here is derived from an EMBL/GenBank/DDBJ whole genome shotgun (WGS) entry which is preliminary data.</text>
</comment>
<evidence type="ECO:0000313" key="1">
    <source>
        <dbReference type="EMBL" id="CAE1146160.1"/>
    </source>
</evidence>
<proteinExistence type="predicted"/>
<keyword evidence="2" id="KW-1185">Reference proteome</keyword>
<gene>
    <name evidence="1" type="ORF">SPHA_1768</name>
</gene>
<protein>
    <submittedName>
        <fullName evidence="1">Uncharacterized protein</fullName>
    </submittedName>
</protein>
<dbReference type="EMBL" id="CAHIKZ030000050">
    <property type="protein sequence ID" value="CAE1146160.1"/>
    <property type="molecule type" value="Genomic_DNA"/>
</dbReference>
<dbReference type="AlphaFoldDB" id="A0A812APC0"/>
<accession>A0A812APC0</accession>
<sequence>MHSKLFLCLQNQYYTNVSLGKNIPSPSPRPLLPHTPPKSLFLCTPEVPPWPSLLPPLSALSPRFLSHPHSLFSFTLTYTHSLPFCIISAHSLSHLTLTVLPFSLSLSHPILYSLSLTYAVCTLPYPHSLPCHTISAHSLFHLTLTALSLIPLSLLSLPPHTPTLTCDIFKVA</sequence>
<dbReference type="Proteomes" id="UP000597762">
    <property type="component" value="Unassembled WGS sequence"/>
</dbReference>
<evidence type="ECO:0000313" key="2">
    <source>
        <dbReference type="Proteomes" id="UP000597762"/>
    </source>
</evidence>
<organism evidence="1 2">
    <name type="scientific">Acanthosepion pharaonis</name>
    <name type="common">Pharaoh cuttlefish</name>
    <name type="synonym">Sepia pharaonis</name>
    <dbReference type="NCBI Taxonomy" id="158019"/>
    <lineage>
        <taxon>Eukaryota</taxon>
        <taxon>Metazoa</taxon>
        <taxon>Spiralia</taxon>
        <taxon>Lophotrochozoa</taxon>
        <taxon>Mollusca</taxon>
        <taxon>Cephalopoda</taxon>
        <taxon>Coleoidea</taxon>
        <taxon>Decapodiformes</taxon>
        <taxon>Sepiida</taxon>
        <taxon>Sepiina</taxon>
        <taxon>Sepiidae</taxon>
        <taxon>Acanthosepion</taxon>
    </lineage>
</organism>
<reference evidence="1" key="1">
    <citation type="submission" date="2021-01" db="EMBL/GenBank/DDBJ databases">
        <authorList>
            <person name="Li R."/>
            <person name="Bekaert M."/>
        </authorList>
    </citation>
    <scope>NUCLEOTIDE SEQUENCE</scope>
    <source>
        <strain evidence="1">Farmed</strain>
    </source>
</reference>
<name>A0A812APC0_ACAPH</name>